<dbReference type="InterPro" id="IPR056634">
    <property type="entry name" value="DUF7732"/>
</dbReference>
<accession>A0AAN6LRQ2</accession>
<evidence type="ECO:0000313" key="5">
    <source>
        <dbReference type="EMBL" id="KAK3201883.1"/>
    </source>
</evidence>
<dbReference type="PANTHER" id="PTHR42091:SF1">
    <property type="entry name" value="CONSERVED GLYCINE-RICH PROTEIN (AFU_ORTHOLOGUE AFUA_7G02440)"/>
    <property type="match status" value="1"/>
</dbReference>
<organism evidence="5 6">
    <name type="scientific">Pseudopithomyces chartarum</name>
    <dbReference type="NCBI Taxonomy" id="1892770"/>
    <lineage>
        <taxon>Eukaryota</taxon>
        <taxon>Fungi</taxon>
        <taxon>Dikarya</taxon>
        <taxon>Ascomycota</taxon>
        <taxon>Pezizomycotina</taxon>
        <taxon>Dothideomycetes</taxon>
        <taxon>Pleosporomycetidae</taxon>
        <taxon>Pleosporales</taxon>
        <taxon>Massarineae</taxon>
        <taxon>Didymosphaeriaceae</taxon>
        <taxon>Pseudopithomyces</taxon>
    </lineage>
</organism>
<evidence type="ECO:0000256" key="3">
    <source>
        <dbReference type="SAM" id="SignalP"/>
    </source>
</evidence>
<feature type="compositionally biased region" description="Low complexity" evidence="1">
    <location>
        <begin position="86"/>
        <end position="103"/>
    </location>
</feature>
<comment type="caution">
    <text evidence="5">The sequence shown here is derived from an EMBL/GenBank/DDBJ whole genome shotgun (WGS) entry which is preliminary data.</text>
</comment>
<feature type="domain" description="DUF7732" evidence="4">
    <location>
        <begin position="110"/>
        <end position="242"/>
    </location>
</feature>
<keyword evidence="2" id="KW-0812">Transmembrane</keyword>
<gene>
    <name evidence="5" type="ORF">GRF29_164g964507</name>
</gene>
<sequence>MRLSLFATYLVLATSTAHIVSVQNSDAIAARHEQSVSARSSDVLAPEHALEKRKGGGGKGSGGGSSGGKTGGNTGGGGSTGGGGRTSPTSNTGGSTRLGSGPPRAFGGGYYGGGAAQPYKSGTKTPKGLLAGAALAPIVLLGLLPGLWLYSVYPYHWNNPYRFVNESATNATNPNGTNSSLPVTCLCEEFSACGCDENDDSKYLDDLIGNGSYDALNKTLVNVADVNGTTTLIINGTLPNGTTAPGGTDDDTGSGIAIGVPKYTGYYAMAMTVFYFCMFA</sequence>
<dbReference type="EMBL" id="WVTA01000015">
    <property type="protein sequence ID" value="KAK3201883.1"/>
    <property type="molecule type" value="Genomic_DNA"/>
</dbReference>
<feature type="signal peptide" evidence="3">
    <location>
        <begin position="1"/>
        <end position="21"/>
    </location>
</feature>
<reference evidence="5 6" key="1">
    <citation type="submission" date="2021-02" db="EMBL/GenBank/DDBJ databases">
        <title>Genome assembly of Pseudopithomyces chartarum.</title>
        <authorList>
            <person name="Jauregui R."/>
            <person name="Singh J."/>
            <person name="Voisey C."/>
        </authorList>
    </citation>
    <scope>NUCLEOTIDE SEQUENCE [LARGE SCALE GENOMIC DNA]</scope>
    <source>
        <strain evidence="5 6">AGR01</strain>
    </source>
</reference>
<evidence type="ECO:0000313" key="6">
    <source>
        <dbReference type="Proteomes" id="UP001280581"/>
    </source>
</evidence>
<evidence type="ECO:0000256" key="2">
    <source>
        <dbReference type="SAM" id="Phobius"/>
    </source>
</evidence>
<dbReference type="PANTHER" id="PTHR42091">
    <property type="entry name" value="CONSERVED GLYCINE-RICH PROTEIN (AFU_ORTHOLOGUE AFUA_7G02440)"/>
    <property type="match status" value="1"/>
</dbReference>
<keyword evidence="2" id="KW-1133">Transmembrane helix</keyword>
<evidence type="ECO:0000256" key="1">
    <source>
        <dbReference type="SAM" id="MobiDB-lite"/>
    </source>
</evidence>
<feature type="compositionally biased region" description="Gly residues" evidence="1">
    <location>
        <begin position="57"/>
        <end position="85"/>
    </location>
</feature>
<evidence type="ECO:0000259" key="4">
    <source>
        <dbReference type="Pfam" id="PF24866"/>
    </source>
</evidence>
<keyword evidence="2" id="KW-0472">Membrane</keyword>
<feature type="chain" id="PRO_5042934141" description="DUF7732 domain-containing protein" evidence="3">
    <location>
        <begin position="22"/>
        <end position="280"/>
    </location>
</feature>
<dbReference type="Proteomes" id="UP001280581">
    <property type="component" value="Unassembled WGS sequence"/>
</dbReference>
<feature type="transmembrane region" description="Helical" evidence="2">
    <location>
        <begin position="129"/>
        <end position="153"/>
    </location>
</feature>
<name>A0AAN6LRQ2_9PLEO</name>
<keyword evidence="6" id="KW-1185">Reference proteome</keyword>
<keyword evidence="3" id="KW-0732">Signal</keyword>
<proteinExistence type="predicted"/>
<dbReference type="Pfam" id="PF24866">
    <property type="entry name" value="DUF7732"/>
    <property type="match status" value="1"/>
</dbReference>
<protein>
    <recommendedName>
        <fullName evidence="4">DUF7732 domain-containing protein</fullName>
    </recommendedName>
</protein>
<dbReference type="AlphaFoldDB" id="A0AAN6LRQ2"/>
<feature type="region of interest" description="Disordered" evidence="1">
    <location>
        <begin position="36"/>
        <end position="103"/>
    </location>
</feature>